<dbReference type="InterPro" id="IPR018946">
    <property type="entry name" value="PhoD-like_MPP"/>
</dbReference>
<feature type="domain" description="PhoD-like phosphatase" evidence="1">
    <location>
        <begin position="451"/>
        <end position="609"/>
    </location>
</feature>
<gene>
    <name evidence="2" type="ORF">MVEG_11206</name>
</gene>
<dbReference type="Gene3D" id="3.60.21.70">
    <property type="entry name" value="PhoD-like phosphatase"/>
    <property type="match status" value="1"/>
</dbReference>
<dbReference type="OrthoDB" id="9999821at2759"/>
<keyword evidence="3" id="KW-1185">Reference proteome</keyword>
<dbReference type="EMBL" id="KN042429">
    <property type="protein sequence ID" value="KFH63171.1"/>
    <property type="molecule type" value="Genomic_DNA"/>
</dbReference>
<dbReference type="InterPro" id="IPR043904">
    <property type="entry name" value="PhoD_2-like"/>
</dbReference>
<reference evidence="2 3" key="1">
    <citation type="submission" date="2011-02" db="EMBL/GenBank/DDBJ databases">
        <title>The Genome Sequence of Mortierella verticillata NRRL 6337.</title>
        <authorList>
            <consortium name="The Broad Institute Genome Sequencing Platform"/>
            <person name="Russ C."/>
            <person name="Cuomo C."/>
            <person name="Burger G."/>
            <person name="Gray M.W."/>
            <person name="Holland P.W.H."/>
            <person name="King N."/>
            <person name="Lang F.B.F."/>
            <person name="Roger A.J."/>
            <person name="Ruiz-Trillo I."/>
            <person name="Young S.K."/>
            <person name="Zeng Q."/>
            <person name="Gargeya S."/>
            <person name="Alvarado L."/>
            <person name="Berlin A."/>
            <person name="Chapman S.B."/>
            <person name="Chen Z."/>
            <person name="Freedman E."/>
            <person name="Gellesch M."/>
            <person name="Goldberg J."/>
            <person name="Griggs A."/>
            <person name="Gujja S."/>
            <person name="Heilman E."/>
            <person name="Heiman D."/>
            <person name="Howarth C."/>
            <person name="Mehta T."/>
            <person name="Neiman D."/>
            <person name="Pearson M."/>
            <person name="Roberts A."/>
            <person name="Saif S."/>
            <person name="Shea T."/>
            <person name="Shenoy N."/>
            <person name="Sisk P."/>
            <person name="Stolte C."/>
            <person name="Sykes S."/>
            <person name="White J."/>
            <person name="Yandava C."/>
            <person name="Haas B."/>
            <person name="Nusbaum C."/>
            <person name="Birren B."/>
        </authorList>
    </citation>
    <scope>NUCLEOTIDE SEQUENCE [LARGE SCALE GENOMIC DNA]</scope>
    <source>
        <strain evidence="2 3">NRRL 6337</strain>
    </source>
</reference>
<proteinExistence type="predicted"/>
<dbReference type="PANTHER" id="PTHR46689">
    <property type="entry name" value="MEMBRANE PROTEIN, PUTATIVE-RELATED"/>
    <property type="match status" value="1"/>
</dbReference>
<name>A0A086TMJ4_9FUNG</name>
<accession>A0A086TMJ4</accession>
<dbReference type="CDD" id="cd07389">
    <property type="entry name" value="MPP_PhoD"/>
    <property type="match status" value="1"/>
</dbReference>
<dbReference type="AlphaFoldDB" id="A0A086TMJ4"/>
<evidence type="ECO:0000313" key="2">
    <source>
        <dbReference type="EMBL" id="KFH63171.1"/>
    </source>
</evidence>
<sequence>MTFRDDHPHLSMIGDFVGHFGDKIGGKISNLFSGDDEKQEVVEKIVVHDKENPSCDPLIDDHEECEDAAIEAARQEYEHIKPSAQFKCGPVLRFQDIQVQQRRWIGSALIVTDKDDPRPPRMVIRDPTKSRVGFSLPQHLESWEGNHFYRYDIQLTLMAHREKRIEYWFETENGVKTKTPQKWNFHVPALDENHNWAFYSCNGFTSDVADPMGTHGGADPLWDDLLGAHDRLPFHTIVGGGDQIYNDDVLATPEMVEWLAMDEESRLSTSFNNEKKYAVERYYFDHYVEHFTTGTYSKALSLIPSVNTWDDHDIIDGYGSYPAKYQLSNVMQGIGAAAARFYLLFQQHSNAHITQRAGLLTAKSGKGWSTITHFGKRTLVVLPDTRSERSKETILSNDTYDLLEKEIRRQLLPTTKHLVIVLGTPLVYPALTLFEASLDKLGDKLSRGSVIGKIFGKCKAFENVLGQFGPELLDDLVDSWACTIHTEEKRRLVELLQTIATQHSVRVTFVGGDVHVGGAGRLFGTESKDRLTDPYDMVQIVSSAIVNGPPPGGVITALHATSKTYSLNEYTSEEMTEIFTKDVDGSPLDNKKLLNRRNWCSVREFHDKSQLKFTIRVENIDHVGTQKYPIFVEPLTVTPREP</sequence>
<dbReference type="InterPro" id="IPR038607">
    <property type="entry name" value="PhoD-like_sf"/>
</dbReference>
<dbReference type="Proteomes" id="UP000243308">
    <property type="component" value="Unassembled WGS sequence"/>
</dbReference>
<dbReference type="GO" id="GO:0016020">
    <property type="term" value="C:membrane"/>
    <property type="evidence" value="ECO:0007669"/>
    <property type="project" value="TreeGrafter"/>
</dbReference>
<protein>
    <recommendedName>
        <fullName evidence="1">PhoD-like phosphatase domain-containing protein</fullName>
    </recommendedName>
</protein>
<evidence type="ECO:0000313" key="3">
    <source>
        <dbReference type="Proteomes" id="UP000243308"/>
    </source>
</evidence>
<organism evidence="2 3">
    <name type="scientific">Podila verticillata NRRL 6337</name>
    <dbReference type="NCBI Taxonomy" id="1069443"/>
    <lineage>
        <taxon>Eukaryota</taxon>
        <taxon>Fungi</taxon>
        <taxon>Fungi incertae sedis</taxon>
        <taxon>Mucoromycota</taxon>
        <taxon>Mortierellomycotina</taxon>
        <taxon>Mortierellomycetes</taxon>
        <taxon>Mortierellales</taxon>
        <taxon>Mortierellaceae</taxon>
        <taxon>Podila</taxon>
    </lineage>
</organism>
<feature type="domain" description="PhoD-like phosphatase" evidence="1">
    <location>
        <begin position="183"/>
        <end position="435"/>
    </location>
</feature>
<dbReference type="PANTHER" id="PTHR46689:SF1">
    <property type="entry name" value="PHOD-LIKE PHOSPHATASE DOMAIN-CONTAINING PROTEIN"/>
    <property type="match status" value="1"/>
</dbReference>
<dbReference type="Pfam" id="PF19050">
    <property type="entry name" value="PhoD_2"/>
    <property type="match status" value="2"/>
</dbReference>
<evidence type="ECO:0000259" key="1">
    <source>
        <dbReference type="Pfam" id="PF19050"/>
    </source>
</evidence>